<dbReference type="PANTHER" id="PTHR40072">
    <property type="entry name" value="MOLYBDOPTERIN-GUANINE DINUCLEOTIDE BIOSYNTHESIS ADAPTER PROTEIN-RELATED"/>
    <property type="match status" value="1"/>
</dbReference>
<name>A0A450XZY4_9GAMM</name>
<dbReference type="Gene3D" id="3.40.50.300">
    <property type="entry name" value="P-loop containing nucleotide triphosphate hydrolases"/>
    <property type="match status" value="1"/>
</dbReference>
<evidence type="ECO:0000313" key="3">
    <source>
        <dbReference type="EMBL" id="VFK76977.1"/>
    </source>
</evidence>
<dbReference type="EMBL" id="CAADGH010000087">
    <property type="protein sequence ID" value="VFK76977.1"/>
    <property type="molecule type" value="Genomic_DNA"/>
</dbReference>
<reference evidence="2" key="1">
    <citation type="submission" date="2019-02" db="EMBL/GenBank/DDBJ databases">
        <authorList>
            <person name="Gruber-Vodicka R. H."/>
            <person name="Seah K. B. B."/>
        </authorList>
    </citation>
    <scope>NUCLEOTIDE SEQUENCE</scope>
    <source>
        <strain evidence="3">BECK_BZ198</strain>
        <strain evidence="2">BECK_BZ199</strain>
    </source>
</reference>
<dbReference type="InterPro" id="IPR004435">
    <property type="entry name" value="MobB_dom"/>
</dbReference>
<dbReference type="InterPro" id="IPR052539">
    <property type="entry name" value="MGD_biosynthesis_adapter"/>
</dbReference>
<dbReference type="Pfam" id="PF03205">
    <property type="entry name" value="MobB"/>
    <property type="match status" value="1"/>
</dbReference>
<organism evidence="2">
    <name type="scientific">Candidatus Kentrum sp. MB</name>
    <dbReference type="NCBI Taxonomy" id="2138164"/>
    <lineage>
        <taxon>Bacteria</taxon>
        <taxon>Pseudomonadati</taxon>
        <taxon>Pseudomonadota</taxon>
        <taxon>Gammaproteobacteria</taxon>
        <taxon>Candidatus Kentrum</taxon>
    </lineage>
</organism>
<proteinExistence type="predicted"/>
<dbReference type="InterPro" id="IPR027417">
    <property type="entry name" value="P-loop_NTPase"/>
</dbReference>
<evidence type="ECO:0000259" key="1">
    <source>
        <dbReference type="Pfam" id="PF03205"/>
    </source>
</evidence>
<dbReference type="FunFam" id="3.40.50.300:FF:000920">
    <property type="entry name" value="Molybdopterin-guanine dinucleotide biosynthesis protein B"/>
    <property type="match status" value="1"/>
</dbReference>
<dbReference type="AlphaFoldDB" id="A0A450XZY4"/>
<accession>A0A450XZY4</accession>
<dbReference type="SUPFAM" id="SSF52540">
    <property type="entry name" value="P-loop containing nucleoside triphosphate hydrolases"/>
    <property type="match status" value="1"/>
</dbReference>
<dbReference type="GO" id="GO:0005525">
    <property type="term" value="F:GTP binding"/>
    <property type="evidence" value="ECO:0007669"/>
    <property type="project" value="InterPro"/>
</dbReference>
<protein>
    <submittedName>
        <fullName evidence="2">Molybdopterin guanine dinucleotide biosynthesis accessory protein MobB</fullName>
    </submittedName>
</protein>
<evidence type="ECO:0000313" key="2">
    <source>
        <dbReference type="EMBL" id="VFK34840.1"/>
    </source>
</evidence>
<dbReference type="CDD" id="cd03116">
    <property type="entry name" value="MobB"/>
    <property type="match status" value="1"/>
</dbReference>
<dbReference type="GO" id="GO:0006777">
    <property type="term" value="P:Mo-molybdopterin cofactor biosynthetic process"/>
    <property type="evidence" value="ECO:0007669"/>
    <property type="project" value="InterPro"/>
</dbReference>
<dbReference type="EMBL" id="CAADFQ010000086">
    <property type="protein sequence ID" value="VFK34840.1"/>
    <property type="molecule type" value="Genomic_DNA"/>
</dbReference>
<feature type="domain" description="Molybdopterin-guanine dinucleotide biosynthesis protein B (MobB)" evidence="1">
    <location>
        <begin position="9"/>
        <end position="142"/>
    </location>
</feature>
<dbReference type="NCBIfam" id="TIGR00176">
    <property type="entry name" value="mobB"/>
    <property type="match status" value="1"/>
</dbReference>
<gene>
    <name evidence="3" type="ORF">BECKMB1821H_GA0114242_108711</name>
    <name evidence="2" type="ORF">BECKMB1821I_GA0114274_108611</name>
</gene>
<dbReference type="PANTHER" id="PTHR40072:SF1">
    <property type="entry name" value="MOLYBDOPTERIN-GUANINE DINUCLEOTIDE BIOSYNTHESIS ADAPTER PROTEIN"/>
    <property type="match status" value="1"/>
</dbReference>
<sequence length="183" mass="20810">MHNHHIPTLGFVAWSGMGKTTLLIRLIPLLRERGLRVGVIKHSHHDFEIDTPGKDSYEMRKAGANPVLVGSRQRWALMKETPNQEEPILTDLLSRFERDRPDLILIEGLRHERFPKIEVYRPDMGKPLLYPEDPSVIAIATDNVISGTIPVPILDLNRPDRIATFIFDTLGKDIGNNRAIAKR</sequence>